<protein>
    <recommendedName>
        <fullName evidence="4">Photosystem I assembly BtpA</fullName>
    </recommendedName>
</protein>
<organism evidence="2 3">
    <name type="scientific">Vulcanisaeta souniana JCM 11219</name>
    <dbReference type="NCBI Taxonomy" id="1293586"/>
    <lineage>
        <taxon>Archaea</taxon>
        <taxon>Thermoproteota</taxon>
        <taxon>Thermoprotei</taxon>
        <taxon>Thermoproteales</taxon>
        <taxon>Thermoproteaceae</taxon>
        <taxon>Vulcanisaeta</taxon>
    </lineage>
</organism>
<accession>A0A830EB77</accession>
<dbReference type="EMBL" id="BMNM01000017">
    <property type="protein sequence ID" value="GGI87196.1"/>
    <property type="molecule type" value="Genomic_DNA"/>
</dbReference>
<reference evidence="2" key="1">
    <citation type="journal article" date="2014" name="Int. J. Syst. Evol. Microbiol.">
        <title>Complete genome sequence of Corynebacterium casei LMG S-19264T (=DSM 44701T), isolated from a smear-ripened cheese.</title>
        <authorList>
            <consortium name="US DOE Joint Genome Institute (JGI-PGF)"/>
            <person name="Walter F."/>
            <person name="Albersmeier A."/>
            <person name="Kalinowski J."/>
            <person name="Ruckert C."/>
        </authorList>
    </citation>
    <scope>NUCLEOTIDE SEQUENCE</scope>
    <source>
        <strain evidence="2">JCM 11219</strain>
    </source>
</reference>
<evidence type="ECO:0000313" key="2">
    <source>
        <dbReference type="EMBL" id="GGI87196.1"/>
    </source>
</evidence>
<evidence type="ECO:0000256" key="1">
    <source>
        <dbReference type="ARBA" id="ARBA00006007"/>
    </source>
</evidence>
<proteinExistence type="inferred from homology"/>
<sequence length="248" mass="26853">MHLPPLPGAIRYGGLDVSTIVDFAVRNARTLDEAGFDAVILENYNDYPFRARVREPETIASMAIIAREVIKTATIPVGINLLRNSGPEAAAIAAVTGASFIRSNAYCEAVVSTEGIIEPVAREVLEVMTRLNTKITVLADIFVKHASPLHRMTIEDIAKDCIERSLADALVVTGPRTGEPPDPLLVRRVVKAVGTKILVGSGINPNNINDYRDTHGFIVGTYLKDEEGQIDPAKARNMVNIVKSLAKT</sequence>
<dbReference type="AlphaFoldDB" id="A0A830EB77"/>
<dbReference type="PANTHER" id="PTHR21381">
    <property type="entry name" value="ZGC:162297"/>
    <property type="match status" value="1"/>
</dbReference>
<dbReference type="SUPFAM" id="SSF51366">
    <property type="entry name" value="Ribulose-phoshate binding barrel"/>
    <property type="match status" value="1"/>
</dbReference>
<comment type="caution">
    <text evidence="2">The sequence shown here is derived from an EMBL/GenBank/DDBJ whole genome shotgun (WGS) entry which is preliminary data.</text>
</comment>
<dbReference type="InterPro" id="IPR011060">
    <property type="entry name" value="RibuloseP-bd_barrel"/>
</dbReference>
<gene>
    <name evidence="2" type="ORF">GCM10007112_25150</name>
</gene>
<evidence type="ECO:0008006" key="4">
    <source>
        <dbReference type="Google" id="ProtNLM"/>
    </source>
</evidence>
<reference evidence="2" key="2">
    <citation type="submission" date="2020-09" db="EMBL/GenBank/DDBJ databases">
        <authorList>
            <person name="Sun Q."/>
            <person name="Ohkuma M."/>
        </authorList>
    </citation>
    <scope>NUCLEOTIDE SEQUENCE</scope>
    <source>
        <strain evidence="2">JCM 11219</strain>
    </source>
</reference>
<dbReference type="InterPro" id="IPR005137">
    <property type="entry name" value="BtpA"/>
</dbReference>
<dbReference type="Pfam" id="PF03437">
    <property type="entry name" value="BtpA"/>
    <property type="match status" value="1"/>
</dbReference>
<dbReference type="NCBIfam" id="TIGR00259">
    <property type="entry name" value="thylakoid_BtpA"/>
    <property type="match status" value="1"/>
</dbReference>
<dbReference type="PIRSF" id="PIRSF005956">
    <property type="entry name" value="BtpA"/>
    <property type="match status" value="1"/>
</dbReference>
<dbReference type="Proteomes" id="UP000657075">
    <property type="component" value="Unassembled WGS sequence"/>
</dbReference>
<evidence type="ECO:0000313" key="3">
    <source>
        <dbReference type="Proteomes" id="UP000657075"/>
    </source>
</evidence>
<name>A0A830EB77_9CREN</name>
<dbReference type="PANTHER" id="PTHR21381:SF3">
    <property type="entry name" value="SGC REGION PROTEIN SGCQ-RELATED"/>
    <property type="match status" value="1"/>
</dbReference>
<comment type="similarity">
    <text evidence="1">Belongs to the BtpA family.</text>
</comment>